<accession>A0A8H8BSG4</accession>
<dbReference type="Proteomes" id="UP000664132">
    <property type="component" value="Unassembled WGS sequence"/>
</dbReference>
<sequence>MSGLVSYLVDALTSVVFGPSETTETSMEDDPATSFYDSDRYVPSIEDVIATKDTLFEKFKLPIELIDTIIDYAEYFPRTTMCRTGGELHVRAGGAGMGGHSEDRFLLRSFPLGYIPKKDLSTVCSMTARNHAYPTIPATPWQDSSGLPRDTTEEIMERWALESQIRGEHPCRKIVFTLVGHDQGWGGEVNQKGTYKGSFTWFDVGKERIHLSQDKSTMNPDKPETFPTILPEHGSPSWTKDNKPLACTVETIQPRPHPSIPDRFEFPLLPTLDCLQKNRTATKRAEEYKIVWTCNDDVDPDSLDGKALEDQGRGRNTANGQLVRDLKVGDIVTVWGKARFPGWVNMIETVQIDVYWAV</sequence>
<keyword evidence="2" id="KW-1185">Reference proteome</keyword>
<dbReference type="EMBL" id="JAFJYH010000050">
    <property type="protein sequence ID" value="KAG4422334.1"/>
    <property type="molecule type" value="Genomic_DNA"/>
</dbReference>
<evidence type="ECO:0000313" key="2">
    <source>
        <dbReference type="Proteomes" id="UP000664132"/>
    </source>
</evidence>
<protein>
    <submittedName>
        <fullName evidence="1">Uncharacterized protein</fullName>
    </submittedName>
</protein>
<dbReference type="OrthoDB" id="66095at2759"/>
<reference evidence="1" key="1">
    <citation type="submission" date="2021-02" db="EMBL/GenBank/DDBJ databases">
        <title>Genome sequence Cadophora malorum strain M34.</title>
        <authorList>
            <person name="Stefanovic E."/>
            <person name="Vu D."/>
            <person name="Scully C."/>
            <person name="Dijksterhuis J."/>
            <person name="Roader J."/>
            <person name="Houbraken J."/>
        </authorList>
    </citation>
    <scope>NUCLEOTIDE SEQUENCE</scope>
    <source>
        <strain evidence="1">M34</strain>
    </source>
</reference>
<gene>
    <name evidence="1" type="ORF">IFR04_004486</name>
</gene>
<proteinExistence type="predicted"/>
<name>A0A8H8BSG4_9HELO</name>
<evidence type="ECO:0000313" key="1">
    <source>
        <dbReference type="EMBL" id="KAG4422334.1"/>
    </source>
</evidence>
<organism evidence="1 2">
    <name type="scientific">Cadophora malorum</name>
    <dbReference type="NCBI Taxonomy" id="108018"/>
    <lineage>
        <taxon>Eukaryota</taxon>
        <taxon>Fungi</taxon>
        <taxon>Dikarya</taxon>
        <taxon>Ascomycota</taxon>
        <taxon>Pezizomycotina</taxon>
        <taxon>Leotiomycetes</taxon>
        <taxon>Helotiales</taxon>
        <taxon>Ploettnerulaceae</taxon>
        <taxon>Cadophora</taxon>
    </lineage>
</organism>
<dbReference type="AlphaFoldDB" id="A0A8H8BSG4"/>
<comment type="caution">
    <text evidence="1">The sequence shown here is derived from an EMBL/GenBank/DDBJ whole genome shotgun (WGS) entry which is preliminary data.</text>
</comment>